<dbReference type="AlphaFoldDB" id="A0AAD4KHT1"/>
<feature type="domain" description="SnoaL-like" evidence="1">
    <location>
        <begin position="33"/>
        <end position="127"/>
    </location>
</feature>
<accession>A0AAD4KHT1</accession>
<reference evidence="2" key="1">
    <citation type="submission" date="2021-12" db="EMBL/GenBank/DDBJ databases">
        <title>Convergent genome expansion in fungi linked to evolution of root-endophyte symbiosis.</title>
        <authorList>
            <consortium name="DOE Joint Genome Institute"/>
            <person name="Ke Y.-H."/>
            <person name="Bonito G."/>
            <person name="Liao H.-L."/>
            <person name="Looney B."/>
            <person name="Rojas-Flechas A."/>
            <person name="Nash J."/>
            <person name="Hameed K."/>
            <person name="Schadt C."/>
            <person name="Martin F."/>
            <person name="Crous P.W."/>
            <person name="Miettinen O."/>
            <person name="Magnuson J.K."/>
            <person name="Labbe J."/>
            <person name="Jacobson D."/>
            <person name="Doktycz M.J."/>
            <person name="Veneault-Fourrey C."/>
            <person name="Kuo A."/>
            <person name="Mondo S."/>
            <person name="Calhoun S."/>
            <person name="Riley R."/>
            <person name="Ohm R."/>
            <person name="LaButti K."/>
            <person name="Andreopoulos B."/>
            <person name="Pangilinan J."/>
            <person name="Nolan M."/>
            <person name="Tritt A."/>
            <person name="Clum A."/>
            <person name="Lipzen A."/>
            <person name="Daum C."/>
            <person name="Barry K."/>
            <person name="Grigoriev I.V."/>
            <person name="Vilgalys R."/>
        </authorList>
    </citation>
    <scope>NUCLEOTIDE SEQUENCE</scope>
    <source>
        <strain evidence="2">PMI_201</strain>
    </source>
</reference>
<comment type="caution">
    <text evidence="2">The sequence shown here is derived from an EMBL/GenBank/DDBJ whole genome shotgun (WGS) entry which is preliminary data.</text>
</comment>
<evidence type="ECO:0000313" key="2">
    <source>
        <dbReference type="EMBL" id="KAH8691459.1"/>
    </source>
</evidence>
<dbReference type="Proteomes" id="UP001201262">
    <property type="component" value="Unassembled WGS sequence"/>
</dbReference>
<dbReference type="Gene3D" id="3.10.450.50">
    <property type="match status" value="1"/>
</dbReference>
<sequence length="135" mass="15192">MATPLTTTSLKEIAKSIYPSITNKPRPESLVDLPIVQKYLSPDFRIYHDSKPFGDGGGRDAFLNLWSKFLTAVPDLHMEIVDAIAEVDDAERGNGRVWLYSRITGFPDGKEKEGVDMMTFENGVFVESRDVQRIL</sequence>
<evidence type="ECO:0000313" key="3">
    <source>
        <dbReference type="Proteomes" id="UP001201262"/>
    </source>
</evidence>
<proteinExistence type="predicted"/>
<evidence type="ECO:0000259" key="1">
    <source>
        <dbReference type="Pfam" id="PF12680"/>
    </source>
</evidence>
<organism evidence="2 3">
    <name type="scientific">Talaromyces proteolyticus</name>
    <dbReference type="NCBI Taxonomy" id="1131652"/>
    <lineage>
        <taxon>Eukaryota</taxon>
        <taxon>Fungi</taxon>
        <taxon>Dikarya</taxon>
        <taxon>Ascomycota</taxon>
        <taxon>Pezizomycotina</taxon>
        <taxon>Eurotiomycetes</taxon>
        <taxon>Eurotiomycetidae</taxon>
        <taxon>Eurotiales</taxon>
        <taxon>Trichocomaceae</taxon>
        <taxon>Talaromyces</taxon>
        <taxon>Talaromyces sect. Bacilispori</taxon>
    </lineage>
</organism>
<name>A0AAD4KHT1_9EURO</name>
<dbReference type="InterPro" id="IPR032710">
    <property type="entry name" value="NTF2-like_dom_sf"/>
</dbReference>
<dbReference type="EMBL" id="JAJTJA010000012">
    <property type="protein sequence ID" value="KAH8691459.1"/>
    <property type="molecule type" value="Genomic_DNA"/>
</dbReference>
<dbReference type="RefSeq" id="XP_046067551.1">
    <property type="nucleotide sequence ID" value="XM_046222285.1"/>
</dbReference>
<dbReference type="GeneID" id="70252572"/>
<gene>
    <name evidence="2" type="ORF">BGW36DRAFT_465202</name>
</gene>
<protein>
    <recommendedName>
        <fullName evidence="1">SnoaL-like domain-containing protein</fullName>
    </recommendedName>
</protein>
<keyword evidence="3" id="KW-1185">Reference proteome</keyword>
<dbReference type="SUPFAM" id="SSF54427">
    <property type="entry name" value="NTF2-like"/>
    <property type="match status" value="1"/>
</dbReference>
<dbReference type="InterPro" id="IPR037401">
    <property type="entry name" value="SnoaL-like"/>
</dbReference>
<dbReference type="Pfam" id="PF12680">
    <property type="entry name" value="SnoaL_2"/>
    <property type="match status" value="1"/>
</dbReference>